<dbReference type="RefSeq" id="WP_092876935.1">
    <property type="nucleotide sequence ID" value="NZ_FOVC01000004.1"/>
</dbReference>
<feature type="signal peptide" evidence="1">
    <location>
        <begin position="1"/>
        <end position="23"/>
    </location>
</feature>
<protein>
    <recommendedName>
        <fullName evidence="4">Sel1 repeat family protein</fullName>
    </recommendedName>
</protein>
<evidence type="ECO:0008006" key="4">
    <source>
        <dbReference type="Google" id="ProtNLM"/>
    </source>
</evidence>
<dbReference type="Proteomes" id="UP000242222">
    <property type="component" value="Unassembled WGS sequence"/>
</dbReference>
<dbReference type="AlphaFoldDB" id="A0A1I4XDT5"/>
<keyword evidence="3" id="KW-1185">Reference proteome</keyword>
<keyword evidence="1" id="KW-0732">Signal</keyword>
<dbReference type="EMBL" id="FOVC01000004">
    <property type="protein sequence ID" value="SFN24078.1"/>
    <property type="molecule type" value="Genomic_DNA"/>
</dbReference>
<evidence type="ECO:0000313" key="2">
    <source>
        <dbReference type="EMBL" id="SFN24078.1"/>
    </source>
</evidence>
<proteinExistence type="predicted"/>
<name>A0A1I4XDT5_9GAMM</name>
<organism evidence="2 3">
    <name type="scientific">Izhakiella capsodis</name>
    <dbReference type="NCBI Taxonomy" id="1367852"/>
    <lineage>
        <taxon>Bacteria</taxon>
        <taxon>Pseudomonadati</taxon>
        <taxon>Pseudomonadota</taxon>
        <taxon>Gammaproteobacteria</taxon>
        <taxon>Enterobacterales</taxon>
        <taxon>Erwiniaceae</taxon>
        <taxon>Izhakiella</taxon>
    </lineage>
</organism>
<sequence length="215" mass="24237">MMRNSQILLILACLLTLPWAVNASTSAAPVAQRVIQHGFPTQPRALANTTEALFTEYHQNHNALSLVFYAYGVLRQADHFMTVNDVIRASEYAKTGFFYLDEAVERHEDNLQVRYLRARLDAWLAADLGRCVITLKDTAELLNHAQAFNAPLVKRIEGMRYRALLNCHYPQQADALLAQIKSQDPGATAAWVSDRAPEWDMNEVTQVMLPLLKGK</sequence>
<evidence type="ECO:0000256" key="1">
    <source>
        <dbReference type="SAM" id="SignalP"/>
    </source>
</evidence>
<reference evidence="3" key="1">
    <citation type="submission" date="2016-10" db="EMBL/GenBank/DDBJ databases">
        <authorList>
            <person name="Varghese N."/>
            <person name="Submissions S."/>
        </authorList>
    </citation>
    <scope>NUCLEOTIDE SEQUENCE [LARGE SCALE GENOMIC DNA]</scope>
    <source>
        <strain evidence="3">N6PO6</strain>
    </source>
</reference>
<evidence type="ECO:0000313" key="3">
    <source>
        <dbReference type="Proteomes" id="UP000242222"/>
    </source>
</evidence>
<gene>
    <name evidence="2" type="ORF">SAMN05216516_10482</name>
</gene>
<dbReference type="STRING" id="1367852.SAMN05216516_10482"/>
<accession>A0A1I4XDT5</accession>
<dbReference type="OrthoDB" id="6466734at2"/>
<feature type="chain" id="PRO_5017304726" description="Sel1 repeat family protein" evidence="1">
    <location>
        <begin position="24"/>
        <end position="215"/>
    </location>
</feature>